<evidence type="ECO:0000259" key="5">
    <source>
        <dbReference type="PROSITE" id="PS50932"/>
    </source>
</evidence>
<dbReference type="InterPro" id="IPR046335">
    <property type="entry name" value="LacI/GalR-like_sensor"/>
</dbReference>
<dbReference type="GO" id="GO:0000976">
    <property type="term" value="F:transcription cis-regulatory region binding"/>
    <property type="evidence" value="ECO:0007669"/>
    <property type="project" value="TreeGrafter"/>
</dbReference>
<dbReference type="SMART" id="SM00354">
    <property type="entry name" value="HTH_LACI"/>
    <property type="match status" value="1"/>
</dbReference>
<dbReference type="Proteomes" id="UP000236497">
    <property type="component" value="Unassembled WGS sequence"/>
</dbReference>
<dbReference type="Gene3D" id="1.10.260.40">
    <property type="entry name" value="lambda repressor-like DNA-binding domains"/>
    <property type="match status" value="1"/>
</dbReference>
<dbReference type="InterPro" id="IPR010982">
    <property type="entry name" value="Lambda_DNA-bd_dom_sf"/>
</dbReference>
<keyword evidence="3" id="KW-0238">DNA-binding</keyword>
<gene>
    <name evidence="6" type="ORF">HHT355_0380</name>
</gene>
<accession>A0A0H5STI0</accession>
<dbReference type="RefSeq" id="WP_103201758.1">
    <property type="nucleotide sequence ID" value="NZ_CVTD020000008.1"/>
</dbReference>
<dbReference type="Pfam" id="PF00356">
    <property type="entry name" value="LacI"/>
    <property type="match status" value="1"/>
</dbReference>
<dbReference type="GO" id="GO:0003700">
    <property type="term" value="F:DNA-binding transcription factor activity"/>
    <property type="evidence" value="ECO:0007669"/>
    <property type="project" value="TreeGrafter"/>
</dbReference>
<dbReference type="PANTHER" id="PTHR30146:SF95">
    <property type="entry name" value="RIBOSE OPERON REPRESSOR"/>
    <property type="match status" value="1"/>
</dbReference>
<dbReference type="PANTHER" id="PTHR30146">
    <property type="entry name" value="LACI-RELATED TRANSCRIPTIONAL REPRESSOR"/>
    <property type="match status" value="1"/>
</dbReference>
<keyword evidence="2" id="KW-0805">Transcription regulation</keyword>
<organism evidence="6 7">
    <name type="scientific">Herbinix hemicellulosilytica</name>
    <dbReference type="NCBI Taxonomy" id="1564487"/>
    <lineage>
        <taxon>Bacteria</taxon>
        <taxon>Bacillati</taxon>
        <taxon>Bacillota</taxon>
        <taxon>Clostridia</taxon>
        <taxon>Lachnospirales</taxon>
        <taxon>Lachnospiraceae</taxon>
        <taxon>Herbinix</taxon>
    </lineage>
</organism>
<name>A0A0H5STI0_HERHM</name>
<evidence type="ECO:0000256" key="3">
    <source>
        <dbReference type="ARBA" id="ARBA00023125"/>
    </source>
</evidence>
<evidence type="ECO:0000313" key="7">
    <source>
        <dbReference type="Proteomes" id="UP000236497"/>
    </source>
</evidence>
<keyword evidence="7" id="KW-1185">Reference proteome</keyword>
<keyword evidence="1" id="KW-0678">Repressor</keyword>
<dbReference type="AlphaFoldDB" id="A0A0H5STI0"/>
<dbReference type="SUPFAM" id="SSF53822">
    <property type="entry name" value="Periplasmic binding protein-like I"/>
    <property type="match status" value="1"/>
</dbReference>
<dbReference type="CDD" id="cd06291">
    <property type="entry name" value="PBP1_Qymf-like"/>
    <property type="match status" value="1"/>
</dbReference>
<dbReference type="InterPro" id="IPR000843">
    <property type="entry name" value="HTH_LacI"/>
</dbReference>
<evidence type="ECO:0000256" key="4">
    <source>
        <dbReference type="ARBA" id="ARBA00023163"/>
    </source>
</evidence>
<dbReference type="CDD" id="cd01392">
    <property type="entry name" value="HTH_LacI"/>
    <property type="match status" value="1"/>
</dbReference>
<feature type="domain" description="HTH lacI-type" evidence="5">
    <location>
        <begin position="2"/>
        <end position="56"/>
    </location>
</feature>
<dbReference type="Pfam" id="PF13377">
    <property type="entry name" value="Peripla_BP_3"/>
    <property type="match status" value="1"/>
</dbReference>
<keyword evidence="4" id="KW-0804">Transcription</keyword>
<evidence type="ECO:0000256" key="2">
    <source>
        <dbReference type="ARBA" id="ARBA00023015"/>
    </source>
</evidence>
<dbReference type="PROSITE" id="PS00356">
    <property type="entry name" value="HTH_LACI_1"/>
    <property type="match status" value="1"/>
</dbReference>
<reference evidence="6 7" key="1">
    <citation type="submission" date="2015-06" db="EMBL/GenBank/DDBJ databases">
        <authorList>
            <person name="Wibberg Daniel"/>
        </authorList>
    </citation>
    <scope>NUCLEOTIDE SEQUENCE [LARGE SCALE GENOMIC DNA]</scope>
    <source>
        <strain evidence="6 7">T3/55T</strain>
    </source>
</reference>
<dbReference type="OrthoDB" id="9796186at2"/>
<evidence type="ECO:0000313" key="6">
    <source>
        <dbReference type="EMBL" id="CRZ33588.1"/>
    </source>
</evidence>
<sequence length="324" mass="36051">MPSIRDVAKEAGVGVGTVSRALSGKGYVAPETKKKILEIAKKLDYNPNEIAKNLASKRTGIIGIVVPDIENPFWGKFLKYTEIELYNNGFKALICNTIGVSNREQDFIDLMKRKVIDGLIVAAHSLNNEAYQGLKRPVISFERDMGPNIPQVCSNHKQGGRLAAEKLLKAGCKQVIQLGGTYNGFTPADERHYEFKRVMEAAGASVTTIGMTWDMVSYEHYRRTMENYMELFSKVDGIFTADIGAYFCLAFAKKKGIRVPEDLKIIGFDGLEITRMSDPQITTIVQDIPAMARICVECMRDMLNGQKVESKYMVDVKVQEGGTV</sequence>
<evidence type="ECO:0000256" key="1">
    <source>
        <dbReference type="ARBA" id="ARBA00022491"/>
    </source>
</evidence>
<dbReference type="Gene3D" id="3.40.50.2300">
    <property type="match status" value="2"/>
</dbReference>
<dbReference type="SUPFAM" id="SSF47413">
    <property type="entry name" value="lambda repressor-like DNA-binding domains"/>
    <property type="match status" value="1"/>
</dbReference>
<protein>
    <recommendedName>
        <fullName evidence="5">HTH lacI-type domain-containing protein</fullName>
    </recommendedName>
</protein>
<dbReference type="InterPro" id="IPR028082">
    <property type="entry name" value="Peripla_BP_I"/>
</dbReference>
<proteinExistence type="predicted"/>
<dbReference type="EMBL" id="CVTD020000008">
    <property type="protein sequence ID" value="CRZ33588.1"/>
    <property type="molecule type" value="Genomic_DNA"/>
</dbReference>
<dbReference type="PROSITE" id="PS50932">
    <property type="entry name" value="HTH_LACI_2"/>
    <property type="match status" value="1"/>
</dbReference>